<reference evidence="7 8" key="1">
    <citation type="journal article" date="2014" name="Genome Announc.">
        <title>Complete Genome Sequence of Cronobacter sakazakii Strain CMCC 45402.</title>
        <authorList>
            <person name="Zhao Z."/>
            <person name="Wang L."/>
            <person name="Wang B."/>
            <person name="Liang H."/>
            <person name="Ye Q."/>
            <person name="Zeng M."/>
        </authorList>
    </citation>
    <scope>NUCLEOTIDE SEQUENCE [LARGE SCALE GENOMIC DNA]</scope>
    <source>
        <strain evidence="8">45402</strain>
    </source>
</reference>
<comment type="subcellular location">
    <subcellularLocation>
        <location evidence="1">Fimbrium</location>
    </subcellularLocation>
</comment>
<dbReference type="SUPFAM" id="SSF49401">
    <property type="entry name" value="Bacterial adhesins"/>
    <property type="match status" value="1"/>
</dbReference>
<feature type="chain" id="PRO_5004741071" evidence="5">
    <location>
        <begin position="24"/>
        <end position="192"/>
    </location>
</feature>
<dbReference type="PANTHER" id="PTHR33420">
    <property type="entry name" value="FIMBRIAL SUBUNIT ELFA-RELATED"/>
    <property type="match status" value="1"/>
</dbReference>
<dbReference type="Gene3D" id="2.60.40.1090">
    <property type="entry name" value="Fimbrial-type adhesion domain"/>
    <property type="match status" value="1"/>
</dbReference>
<dbReference type="InterPro" id="IPR036937">
    <property type="entry name" value="Adhesion_dom_fimbrial_sf"/>
</dbReference>
<dbReference type="PANTHER" id="PTHR33420:SF3">
    <property type="entry name" value="FIMBRIAL SUBUNIT ELFA"/>
    <property type="match status" value="1"/>
</dbReference>
<comment type="similarity">
    <text evidence="2">Belongs to the fimbrial protein family.</text>
</comment>
<evidence type="ECO:0000256" key="4">
    <source>
        <dbReference type="ARBA" id="ARBA00023263"/>
    </source>
</evidence>
<dbReference type="PATRIC" id="fig|1401659.3.peg.545"/>
<evidence type="ECO:0000256" key="5">
    <source>
        <dbReference type="SAM" id="SignalP"/>
    </source>
</evidence>
<feature type="signal peptide" evidence="5">
    <location>
        <begin position="1"/>
        <end position="23"/>
    </location>
</feature>
<keyword evidence="3 5" id="KW-0732">Signal</keyword>
<evidence type="ECO:0000256" key="3">
    <source>
        <dbReference type="ARBA" id="ARBA00022729"/>
    </source>
</evidence>
<dbReference type="GO" id="GO:0009289">
    <property type="term" value="C:pilus"/>
    <property type="evidence" value="ECO:0007669"/>
    <property type="project" value="UniProtKB-SubCell"/>
</dbReference>
<evidence type="ECO:0000256" key="2">
    <source>
        <dbReference type="ARBA" id="ARBA00006671"/>
    </source>
</evidence>
<dbReference type="AlphaFoldDB" id="V5TW45"/>
<sequence length="192" mass="20862">MMKRITQLIVAGVTLTVMLPVFADESVSADGGELYVHGVLRENTCRLEMDSAWQDVDLGDTARAEVSLVGKQAKPVTVTLYLRDCPQIPTRSANITPLTHSRSSQQPGYQARFVAATDAFNPDLIQVTGSSGIGLRLKDSRGQTVKMAQQGDTVLLNPGQDSVTYTLQAERTAAAFVPGPYHALIQFSMMYQ</sequence>
<keyword evidence="4" id="KW-0281">Fimbrium</keyword>
<organism evidence="7 8">
    <name type="scientific">Cronobacter malonaticus</name>
    <dbReference type="NCBI Taxonomy" id="413503"/>
    <lineage>
        <taxon>Bacteria</taxon>
        <taxon>Pseudomonadati</taxon>
        <taxon>Pseudomonadota</taxon>
        <taxon>Gammaproteobacteria</taxon>
        <taxon>Enterobacterales</taxon>
        <taxon>Enterobacteriaceae</taxon>
        <taxon>Cronobacter</taxon>
    </lineage>
</organism>
<dbReference type="HOGENOM" id="CLU_088965_1_0_6"/>
<dbReference type="Pfam" id="PF00419">
    <property type="entry name" value="Fimbrial"/>
    <property type="match status" value="1"/>
</dbReference>
<name>V5TW45_9ENTR</name>
<feature type="domain" description="Fimbrial-type adhesion" evidence="6">
    <location>
        <begin position="38"/>
        <end position="192"/>
    </location>
</feature>
<gene>
    <name evidence="7" type="ORF">P262_00771</name>
</gene>
<evidence type="ECO:0000259" key="6">
    <source>
        <dbReference type="Pfam" id="PF00419"/>
    </source>
</evidence>
<evidence type="ECO:0000256" key="1">
    <source>
        <dbReference type="ARBA" id="ARBA00004561"/>
    </source>
</evidence>
<dbReference type="InterPro" id="IPR008966">
    <property type="entry name" value="Adhesion_dom_sf"/>
</dbReference>
<dbReference type="EMBL" id="CP006731">
    <property type="protein sequence ID" value="AHB68910.1"/>
    <property type="molecule type" value="Genomic_DNA"/>
</dbReference>
<dbReference type="Proteomes" id="UP000018545">
    <property type="component" value="Chromosome"/>
</dbReference>
<evidence type="ECO:0000313" key="7">
    <source>
        <dbReference type="EMBL" id="AHB68910.1"/>
    </source>
</evidence>
<protein>
    <submittedName>
        <fullName evidence="7">Fimbrial protein</fullName>
    </submittedName>
</protein>
<dbReference type="KEGG" id="csi:P262_00771"/>
<dbReference type="InterPro" id="IPR050263">
    <property type="entry name" value="Bact_Fimbrial_Adh_Pro"/>
</dbReference>
<dbReference type="InterPro" id="IPR000259">
    <property type="entry name" value="Adhesion_dom_fimbrial"/>
</dbReference>
<dbReference type="GO" id="GO:0043709">
    <property type="term" value="P:cell adhesion involved in single-species biofilm formation"/>
    <property type="evidence" value="ECO:0007669"/>
    <property type="project" value="TreeGrafter"/>
</dbReference>
<accession>V5TW45</accession>
<evidence type="ECO:0000313" key="8">
    <source>
        <dbReference type="Proteomes" id="UP000018545"/>
    </source>
</evidence>
<proteinExistence type="inferred from homology"/>